<dbReference type="EMBL" id="FLQU01000604">
    <property type="protein sequence ID" value="SBS87930.1"/>
    <property type="molecule type" value="Genomic_DNA"/>
</dbReference>
<dbReference type="Proteomes" id="UP000078546">
    <property type="component" value="Unassembled WGS sequence"/>
</dbReference>
<evidence type="ECO:0000313" key="3">
    <source>
        <dbReference type="Proteomes" id="UP000078546"/>
    </source>
</evidence>
<evidence type="ECO:0000313" key="2">
    <source>
        <dbReference type="EMBL" id="SBS97889.1"/>
    </source>
</evidence>
<reference evidence="2" key="1">
    <citation type="submission" date="2016-05" db="EMBL/GenBank/DDBJ databases">
        <authorList>
            <person name="Lavstsen T."/>
            <person name="Jespersen J.S."/>
        </authorList>
    </citation>
    <scope>NUCLEOTIDE SEQUENCE [LARGE SCALE GENOMIC DNA]</scope>
</reference>
<dbReference type="AlphaFoldDB" id="A0A1A8WZX6"/>
<gene>
    <name evidence="2" type="ORF">POVCU1_041800</name>
    <name evidence="1" type="ORF">POVCU2_0045310</name>
</gene>
<evidence type="ECO:0000313" key="4">
    <source>
        <dbReference type="Proteomes" id="UP000078560"/>
    </source>
</evidence>
<organism evidence="2 3">
    <name type="scientific">Plasmodium ovale curtisi</name>
    <dbReference type="NCBI Taxonomy" id="864141"/>
    <lineage>
        <taxon>Eukaryota</taxon>
        <taxon>Sar</taxon>
        <taxon>Alveolata</taxon>
        <taxon>Apicomplexa</taxon>
        <taxon>Aconoidasida</taxon>
        <taxon>Haemosporida</taxon>
        <taxon>Plasmodiidae</taxon>
        <taxon>Plasmodium</taxon>
        <taxon>Plasmodium (Plasmodium)</taxon>
    </lineage>
</organism>
<name>A0A1A8WZX6_PLAOA</name>
<protein>
    <submittedName>
        <fullName evidence="2">Uncharacterized protein</fullName>
    </submittedName>
</protein>
<reference evidence="3 4" key="2">
    <citation type="submission" date="2016-05" db="EMBL/GenBank/DDBJ databases">
        <authorList>
            <person name="Naeem Raeece"/>
        </authorList>
    </citation>
    <scope>NUCLEOTIDE SEQUENCE [LARGE SCALE GENOMIC DNA]</scope>
</reference>
<accession>A0A1A8WZX6</accession>
<sequence>MVVLGRTADRGAVEDATAGVTAGEKEKGIQPQHVPELIDPVKAATKEDSTPPCFCDGTCTFCAIRAMLPMLSCFGRG</sequence>
<dbReference type="EMBL" id="FLQV01000765">
    <property type="protein sequence ID" value="SBS97889.1"/>
    <property type="molecule type" value="Genomic_DNA"/>
</dbReference>
<dbReference type="Proteomes" id="UP000078560">
    <property type="component" value="Unassembled WGS sequence"/>
</dbReference>
<evidence type="ECO:0000313" key="1">
    <source>
        <dbReference type="EMBL" id="SBS87930.1"/>
    </source>
</evidence>
<proteinExistence type="predicted"/>